<feature type="non-terminal residue" evidence="1">
    <location>
        <position position="1"/>
    </location>
</feature>
<name>A0A0F9HLG8_9ZZZZ</name>
<organism evidence="1">
    <name type="scientific">marine sediment metagenome</name>
    <dbReference type="NCBI Taxonomy" id="412755"/>
    <lineage>
        <taxon>unclassified sequences</taxon>
        <taxon>metagenomes</taxon>
        <taxon>ecological metagenomes</taxon>
    </lineage>
</organism>
<dbReference type="AlphaFoldDB" id="A0A0F9HLG8"/>
<dbReference type="EMBL" id="LAZR01016553">
    <property type="protein sequence ID" value="KKM04022.1"/>
    <property type="molecule type" value="Genomic_DNA"/>
</dbReference>
<proteinExistence type="predicted"/>
<evidence type="ECO:0000313" key="1">
    <source>
        <dbReference type="EMBL" id="KKM04022.1"/>
    </source>
</evidence>
<protein>
    <submittedName>
        <fullName evidence="1">Uncharacterized protein</fullName>
    </submittedName>
</protein>
<comment type="caution">
    <text evidence="1">The sequence shown here is derived from an EMBL/GenBank/DDBJ whole genome shotgun (WGS) entry which is preliminary data.</text>
</comment>
<reference evidence="1" key="1">
    <citation type="journal article" date="2015" name="Nature">
        <title>Complex archaea that bridge the gap between prokaryotes and eukaryotes.</title>
        <authorList>
            <person name="Spang A."/>
            <person name="Saw J.H."/>
            <person name="Jorgensen S.L."/>
            <person name="Zaremba-Niedzwiedzka K."/>
            <person name="Martijn J."/>
            <person name="Lind A.E."/>
            <person name="van Eijk R."/>
            <person name="Schleper C."/>
            <person name="Guy L."/>
            <person name="Ettema T.J."/>
        </authorList>
    </citation>
    <scope>NUCLEOTIDE SEQUENCE</scope>
</reference>
<gene>
    <name evidence="1" type="ORF">LCGC14_1768540</name>
</gene>
<sequence length="86" mass="9448">IDKVAKSDMVAVVDPVDDPHRGVVVAVGAPKPYEHAPDHLQKSPVEVGQTILYSIVGIEKIRVPYGDDLRHEFVIVPFIRVLGILL</sequence>
<accession>A0A0F9HLG8</accession>